<keyword evidence="3" id="KW-1185">Reference proteome</keyword>
<feature type="compositionally biased region" description="Basic and acidic residues" evidence="1">
    <location>
        <begin position="133"/>
        <end position="147"/>
    </location>
</feature>
<gene>
    <name evidence="2" type="ORF">SAMN02745673_00435</name>
</gene>
<evidence type="ECO:0000313" key="2">
    <source>
        <dbReference type="EMBL" id="SJZ43117.1"/>
    </source>
</evidence>
<dbReference type="EMBL" id="FUWS01000001">
    <property type="protein sequence ID" value="SJZ43117.1"/>
    <property type="molecule type" value="Genomic_DNA"/>
</dbReference>
<protein>
    <submittedName>
        <fullName evidence="2">Uncharacterized protein</fullName>
    </submittedName>
</protein>
<organism evidence="2 3">
    <name type="scientific">Marinactinospora thermotolerans DSM 45154</name>
    <dbReference type="NCBI Taxonomy" id="1122192"/>
    <lineage>
        <taxon>Bacteria</taxon>
        <taxon>Bacillati</taxon>
        <taxon>Actinomycetota</taxon>
        <taxon>Actinomycetes</taxon>
        <taxon>Streptosporangiales</taxon>
        <taxon>Nocardiopsidaceae</taxon>
        <taxon>Marinactinospora</taxon>
    </lineage>
</organism>
<sequence length="159" mass="16564">MVDPSVLAGLAASGADVVVQAMATDAWIMVRDRIAGLFGAGREQVAGELEQARAEVVADDALAADAAAEWRSRLRRHLAAHPESVEELRAVLAEFAPGERGRVVNTITGDVYGTAIQAGTIHGGVRTTTYGGEHAERRGPRAGRDVSEGQAGHGGTERG</sequence>
<dbReference type="RefSeq" id="WP_200813480.1">
    <property type="nucleotide sequence ID" value="NZ_FUWS01000001.1"/>
</dbReference>
<proteinExistence type="predicted"/>
<dbReference type="AlphaFoldDB" id="A0A1T4KL69"/>
<feature type="region of interest" description="Disordered" evidence="1">
    <location>
        <begin position="125"/>
        <end position="159"/>
    </location>
</feature>
<reference evidence="2 3" key="1">
    <citation type="submission" date="2017-02" db="EMBL/GenBank/DDBJ databases">
        <authorList>
            <person name="Peterson S.W."/>
        </authorList>
    </citation>
    <scope>NUCLEOTIDE SEQUENCE [LARGE SCALE GENOMIC DNA]</scope>
    <source>
        <strain evidence="2 3">DSM 45154</strain>
    </source>
</reference>
<dbReference type="Proteomes" id="UP000190637">
    <property type="component" value="Unassembled WGS sequence"/>
</dbReference>
<evidence type="ECO:0000256" key="1">
    <source>
        <dbReference type="SAM" id="MobiDB-lite"/>
    </source>
</evidence>
<accession>A0A1T4KL69</accession>
<name>A0A1T4KL69_9ACTN</name>
<evidence type="ECO:0000313" key="3">
    <source>
        <dbReference type="Proteomes" id="UP000190637"/>
    </source>
</evidence>